<dbReference type="Proteomes" id="UP001055072">
    <property type="component" value="Unassembled WGS sequence"/>
</dbReference>
<proteinExistence type="predicted"/>
<evidence type="ECO:0000313" key="2">
    <source>
        <dbReference type="Proteomes" id="UP001055072"/>
    </source>
</evidence>
<protein>
    <submittedName>
        <fullName evidence="1">Uncharacterized protein</fullName>
    </submittedName>
</protein>
<organism evidence="1 2">
    <name type="scientific">Irpex rosettiformis</name>
    <dbReference type="NCBI Taxonomy" id="378272"/>
    <lineage>
        <taxon>Eukaryota</taxon>
        <taxon>Fungi</taxon>
        <taxon>Dikarya</taxon>
        <taxon>Basidiomycota</taxon>
        <taxon>Agaricomycotina</taxon>
        <taxon>Agaricomycetes</taxon>
        <taxon>Polyporales</taxon>
        <taxon>Irpicaceae</taxon>
        <taxon>Irpex</taxon>
    </lineage>
</organism>
<dbReference type="EMBL" id="MU274921">
    <property type="protein sequence ID" value="KAI0086788.1"/>
    <property type="molecule type" value="Genomic_DNA"/>
</dbReference>
<reference evidence="1" key="1">
    <citation type="journal article" date="2021" name="Environ. Microbiol.">
        <title>Gene family expansions and transcriptome signatures uncover fungal adaptations to wood decay.</title>
        <authorList>
            <person name="Hage H."/>
            <person name="Miyauchi S."/>
            <person name="Viragh M."/>
            <person name="Drula E."/>
            <person name="Min B."/>
            <person name="Chaduli D."/>
            <person name="Navarro D."/>
            <person name="Favel A."/>
            <person name="Norest M."/>
            <person name="Lesage-Meessen L."/>
            <person name="Balint B."/>
            <person name="Merenyi Z."/>
            <person name="de Eugenio L."/>
            <person name="Morin E."/>
            <person name="Martinez A.T."/>
            <person name="Baldrian P."/>
            <person name="Stursova M."/>
            <person name="Martinez M.J."/>
            <person name="Novotny C."/>
            <person name="Magnuson J.K."/>
            <person name="Spatafora J.W."/>
            <person name="Maurice S."/>
            <person name="Pangilinan J."/>
            <person name="Andreopoulos W."/>
            <person name="LaButti K."/>
            <person name="Hundley H."/>
            <person name="Na H."/>
            <person name="Kuo A."/>
            <person name="Barry K."/>
            <person name="Lipzen A."/>
            <person name="Henrissat B."/>
            <person name="Riley R."/>
            <person name="Ahrendt S."/>
            <person name="Nagy L.G."/>
            <person name="Grigoriev I.V."/>
            <person name="Martin F."/>
            <person name="Rosso M.N."/>
        </authorList>
    </citation>
    <scope>NUCLEOTIDE SEQUENCE</scope>
    <source>
        <strain evidence="1">CBS 384.51</strain>
    </source>
</reference>
<gene>
    <name evidence="1" type="ORF">BDY19DRAFT_328976</name>
</gene>
<accession>A0ACB8TXI0</accession>
<sequence>MSGDWELELQLLQFERIASSLALSANVWYLYESWITFSQEIGVIWERKWSTMTWVYVLTRYTSVLTSLNTFIPVWSLELSGQPVHISRPRRDTILVPRIVFCHTSVCSFERQGRLVMDSEACTSITTMSKSLLFGVFEHSTAVIIADVLILLVTWLKTAKAYYEARQLKIRTPIITLLFRDGTFCFVILLIVNILQVIGNNLQSIHAMQFAQPFSQTLPPIIVCRFILNLRQVQPAGSSWISGSQSASLRFAGNAGELLQFGADEEPEEEDNTVQRSSARVEELNVVTSEANEDMATHIADVPVESGSTIHIV</sequence>
<keyword evidence="2" id="KW-1185">Reference proteome</keyword>
<comment type="caution">
    <text evidence="1">The sequence shown here is derived from an EMBL/GenBank/DDBJ whole genome shotgun (WGS) entry which is preliminary data.</text>
</comment>
<evidence type="ECO:0000313" key="1">
    <source>
        <dbReference type="EMBL" id="KAI0086788.1"/>
    </source>
</evidence>
<name>A0ACB8TXI0_9APHY</name>